<dbReference type="SUPFAM" id="SSF49785">
    <property type="entry name" value="Galactose-binding domain-like"/>
    <property type="match status" value="1"/>
</dbReference>
<dbReference type="OrthoDB" id="7561968at2"/>
<keyword evidence="1" id="KW-0812">Transmembrane</keyword>
<reference evidence="2 3" key="1">
    <citation type="submission" date="2018-11" db="EMBL/GenBank/DDBJ databases">
        <authorList>
            <person name="Ye M.-Q."/>
            <person name="Du Z.-J."/>
        </authorList>
    </citation>
    <scope>NUCLEOTIDE SEQUENCE [LARGE SCALE GENOMIC DNA]</scope>
    <source>
        <strain evidence="2 3">U0105</strain>
    </source>
</reference>
<evidence type="ECO:0000256" key="1">
    <source>
        <dbReference type="SAM" id="Phobius"/>
    </source>
</evidence>
<keyword evidence="1" id="KW-1133">Transmembrane helix</keyword>
<sequence length="226" mass="24588">MFSGIFRLNYAMNLRIPFAATLFRTIGSAAMLFCFTLFSISSVAQDKTREIDIVFAKLIAAMPEEAKLIAAPYADRLNHYGKIATGRVNANSDAIGGTAYEITVSQAGQHAYDAGAYLPIGGEIKKGEVIYVLFFARLLSDVGGAVRQVGLQLSEHPYTQSFAQSFTVAPDWSSYTFAGKAHTDYASYEAQISFQLAAAQQQIAIGPVYVLKLSDKVTLDTLPFLK</sequence>
<proteinExistence type="predicted"/>
<dbReference type="InterPro" id="IPR008979">
    <property type="entry name" value="Galactose-bd-like_sf"/>
</dbReference>
<dbReference type="AlphaFoldDB" id="A0A3N5Y2W7"/>
<gene>
    <name evidence="2" type="ORF">DRW07_01705</name>
</gene>
<organism evidence="2 3">
    <name type="scientific">Alteromonas sediminis</name>
    <dbReference type="NCBI Taxonomy" id="2259342"/>
    <lineage>
        <taxon>Bacteria</taxon>
        <taxon>Pseudomonadati</taxon>
        <taxon>Pseudomonadota</taxon>
        <taxon>Gammaproteobacteria</taxon>
        <taxon>Alteromonadales</taxon>
        <taxon>Alteromonadaceae</taxon>
        <taxon>Alteromonas/Salinimonas group</taxon>
        <taxon>Alteromonas</taxon>
    </lineage>
</organism>
<accession>A0A3N5Y2W7</accession>
<keyword evidence="1" id="KW-0472">Membrane</keyword>
<name>A0A3N5Y2W7_9ALTE</name>
<comment type="caution">
    <text evidence="2">The sequence shown here is derived from an EMBL/GenBank/DDBJ whole genome shotgun (WGS) entry which is preliminary data.</text>
</comment>
<evidence type="ECO:0008006" key="4">
    <source>
        <dbReference type="Google" id="ProtNLM"/>
    </source>
</evidence>
<dbReference type="Proteomes" id="UP000275281">
    <property type="component" value="Unassembled WGS sequence"/>
</dbReference>
<dbReference type="EMBL" id="RPOK01000001">
    <property type="protein sequence ID" value="RPJ68152.1"/>
    <property type="molecule type" value="Genomic_DNA"/>
</dbReference>
<evidence type="ECO:0000313" key="3">
    <source>
        <dbReference type="Proteomes" id="UP000275281"/>
    </source>
</evidence>
<protein>
    <recommendedName>
        <fullName evidence="4">CBM-cenC domain-containing protein</fullName>
    </recommendedName>
</protein>
<dbReference type="Gene3D" id="2.60.120.260">
    <property type="entry name" value="Galactose-binding domain-like"/>
    <property type="match status" value="1"/>
</dbReference>
<feature type="transmembrane region" description="Helical" evidence="1">
    <location>
        <begin position="21"/>
        <end position="40"/>
    </location>
</feature>
<keyword evidence="3" id="KW-1185">Reference proteome</keyword>
<dbReference type="RefSeq" id="WP_124026154.1">
    <property type="nucleotide sequence ID" value="NZ_JBHRSN010000005.1"/>
</dbReference>
<evidence type="ECO:0000313" key="2">
    <source>
        <dbReference type="EMBL" id="RPJ68152.1"/>
    </source>
</evidence>